<evidence type="ECO:0000256" key="2">
    <source>
        <dbReference type="PROSITE-ProRule" id="PRU00047"/>
    </source>
</evidence>
<feature type="compositionally biased region" description="Polar residues" evidence="3">
    <location>
        <begin position="374"/>
        <end position="392"/>
    </location>
</feature>
<accession>A0A2H3AUR5</accession>
<dbReference type="InterPro" id="IPR001878">
    <property type="entry name" value="Znf_CCHC"/>
</dbReference>
<feature type="region of interest" description="Disordered" evidence="3">
    <location>
        <begin position="347"/>
        <end position="396"/>
    </location>
</feature>
<dbReference type="GO" id="GO:0008270">
    <property type="term" value="F:zinc ion binding"/>
    <property type="evidence" value="ECO:0007669"/>
    <property type="project" value="UniProtKB-KW"/>
</dbReference>
<dbReference type="STRING" id="1076256.A0A2H3AUR5"/>
<sequence>MPGDRGGHAEPDNSPIQPPDPADPNLWSLPHRPGAPMPLDPPNPWIIAAAQVNPWNKLKPKIVWEPAPFKGESVDHWLTSSPHRVRRYYSDAIGHRRYLSYVDFKQAVHNRFFLDANARLKYQALKRLRQTDFKSGDIFFQKFEELALEANIIDNEGQMAKMIEEVVCKTAKDTIYTQPNHPPDTYDEWKRRILQIDYNYHLNRATGGQMTNRPNNAGTSKGNSSVTTLSTGKMTTTGTTYGGQGQPMDIDAINNGECFRCHKKGHISKNCLLQSWNKKKQEVRASTTKPSMGSKVEEVKDAARNGQTYFTLVDNALVSHTLHSILFAERDTNQPRKESQNRYAVLTNDIDTKLDNGTLSNTSDNKTEDGAESPTKSQPTLLANHLTSNNPSWHVKVPGDKPPIIVVPLIMASLHARPEGAEEPGPNSPPDEAAP</sequence>
<proteinExistence type="predicted"/>
<keyword evidence="2" id="KW-0863">Zinc-finger</keyword>
<dbReference type="SUPFAM" id="SSF57756">
    <property type="entry name" value="Retrovirus zinc finger-like domains"/>
    <property type="match status" value="1"/>
</dbReference>
<gene>
    <name evidence="5" type="ORF">ARMSODRAFT_1024885</name>
</gene>
<organism evidence="5 6">
    <name type="scientific">Armillaria solidipes</name>
    <dbReference type="NCBI Taxonomy" id="1076256"/>
    <lineage>
        <taxon>Eukaryota</taxon>
        <taxon>Fungi</taxon>
        <taxon>Dikarya</taxon>
        <taxon>Basidiomycota</taxon>
        <taxon>Agaricomycotina</taxon>
        <taxon>Agaricomycetes</taxon>
        <taxon>Agaricomycetidae</taxon>
        <taxon>Agaricales</taxon>
        <taxon>Marasmiineae</taxon>
        <taxon>Physalacriaceae</taxon>
        <taxon>Armillaria</taxon>
    </lineage>
</organism>
<dbReference type="InterPro" id="IPR036875">
    <property type="entry name" value="Znf_CCHC_sf"/>
</dbReference>
<dbReference type="PROSITE" id="PS50158">
    <property type="entry name" value="ZF_CCHC"/>
    <property type="match status" value="1"/>
</dbReference>
<dbReference type="Gene3D" id="4.10.60.10">
    <property type="entry name" value="Zinc finger, CCHC-type"/>
    <property type="match status" value="1"/>
</dbReference>
<keyword evidence="6" id="KW-1185">Reference proteome</keyword>
<feature type="compositionally biased region" description="Polar residues" evidence="3">
    <location>
        <begin position="206"/>
        <end position="226"/>
    </location>
</feature>
<feature type="domain" description="CCHC-type" evidence="4">
    <location>
        <begin position="258"/>
        <end position="271"/>
    </location>
</feature>
<dbReference type="GO" id="GO:0003676">
    <property type="term" value="F:nucleic acid binding"/>
    <property type="evidence" value="ECO:0007669"/>
    <property type="project" value="InterPro"/>
</dbReference>
<feature type="compositionally biased region" description="Polar residues" evidence="3">
    <location>
        <begin position="355"/>
        <end position="364"/>
    </location>
</feature>
<dbReference type="AlphaFoldDB" id="A0A2H3AUR5"/>
<dbReference type="GO" id="GO:0006397">
    <property type="term" value="P:mRNA processing"/>
    <property type="evidence" value="ECO:0007669"/>
    <property type="project" value="UniProtKB-KW"/>
</dbReference>
<evidence type="ECO:0000313" key="6">
    <source>
        <dbReference type="Proteomes" id="UP000218334"/>
    </source>
</evidence>
<feature type="region of interest" description="Disordered" evidence="3">
    <location>
        <begin position="205"/>
        <end position="229"/>
    </location>
</feature>
<feature type="compositionally biased region" description="Basic and acidic residues" evidence="3">
    <location>
        <begin position="1"/>
        <end position="11"/>
    </location>
</feature>
<dbReference type="EMBL" id="KZ293466">
    <property type="protein sequence ID" value="PBK62471.1"/>
    <property type="molecule type" value="Genomic_DNA"/>
</dbReference>
<keyword evidence="2" id="KW-0479">Metal-binding</keyword>
<evidence type="ECO:0000313" key="5">
    <source>
        <dbReference type="EMBL" id="PBK62471.1"/>
    </source>
</evidence>
<reference evidence="6" key="1">
    <citation type="journal article" date="2017" name="Nat. Ecol. Evol.">
        <title>Genome expansion and lineage-specific genetic innovations in the forest pathogenic fungi Armillaria.</title>
        <authorList>
            <person name="Sipos G."/>
            <person name="Prasanna A.N."/>
            <person name="Walter M.C."/>
            <person name="O'Connor E."/>
            <person name="Balint B."/>
            <person name="Krizsan K."/>
            <person name="Kiss B."/>
            <person name="Hess J."/>
            <person name="Varga T."/>
            <person name="Slot J."/>
            <person name="Riley R."/>
            <person name="Boka B."/>
            <person name="Rigling D."/>
            <person name="Barry K."/>
            <person name="Lee J."/>
            <person name="Mihaltcheva S."/>
            <person name="LaButti K."/>
            <person name="Lipzen A."/>
            <person name="Waldron R."/>
            <person name="Moloney N.M."/>
            <person name="Sperisen C."/>
            <person name="Kredics L."/>
            <person name="Vagvoelgyi C."/>
            <person name="Patrignani A."/>
            <person name="Fitzpatrick D."/>
            <person name="Nagy I."/>
            <person name="Doyle S."/>
            <person name="Anderson J.B."/>
            <person name="Grigoriev I.V."/>
            <person name="Gueldener U."/>
            <person name="Muensterkoetter M."/>
            <person name="Nagy L.G."/>
        </authorList>
    </citation>
    <scope>NUCLEOTIDE SEQUENCE [LARGE SCALE GENOMIC DNA]</scope>
    <source>
        <strain evidence="6">28-4</strain>
    </source>
</reference>
<evidence type="ECO:0000259" key="4">
    <source>
        <dbReference type="PROSITE" id="PS50158"/>
    </source>
</evidence>
<evidence type="ECO:0000256" key="3">
    <source>
        <dbReference type="SAM" id="MobiDB-lite"/>
    </source>
</evidence>
<feature type="region of interest" description="Disordered" evidence="3">
    <location>
        <begin position="1"/>
        <end position="34"/>
    </location>
</feature>
<evidence type="ECO:0000256" key="1">
    <source>
        <dbReference type="ARBA" id="ARBA00022664"/>
    </source>
</evidence>
<name>A0A2H3AUR5_9AGAR</name>
<protein>
    <recommendedName>
        <fullName evidence="4">CCHC-type domain-containing protein</fullName>
    </recommendedName>
</protein>
<dbReference type="Proteomes" id="UP000218334">
    <property type="component" value="Unassembled WGS sequence"/>
</dbReference>
<keyword evidence="1" id="KW-0507">mRNA processing</keyword>
<feature type="region of interest" description="Disordered" evidence="3">
    <location>
        <begin position="416"/>
        <end position="435"/>
    </location>
</feature>
<keyword evidence="2" id="KW-0862">Zinc</keyword>